<keyword evidence="3" id="KW-1185">Reference proteome</keyword>
<dbReference type="InterPro" id="IPR034660">
    <property type="entry name" value="DinB/YfiT-like"/>
</dbReference>
<accession>A0ABS9KDB6</accession>
<dbReference type="RefSeq" id="WP_237853848.1">
    <property type="nucleotide sequence ID" value="NZ_JAKLWS010000010.1"/>
</dbReference>
<evidence type="ECO:0000313" key="2">
    <source>
        <dbReference type="EMBL" id="MCG2588859.1"/>
    </source>
</evidence>
<dbReference type="Proteomes" id="UP001165366">
    <property type="component" value="Unassembled WGS sequence"/>
</dbReference>
<reference evidence="2" key="2">
    <citation type="submission" date="2024-05" db="EMBL/GenBank/DDBJ databases">
        <title>Rhodohalobacter halophilus gen. nov., sp. nov., a moderately halophilic member of the family Balneolaceae.</title>
        <authorList>
            <person name="Xia J."/>
        </authorList>
    </citation>
    <scope>NUCLEOTIDE SEQUENCE</scope>
    <source>
        <strain evidence="2">WB101</strain>
    </source>
</reference>
<organism evidence="2 3">
    <name type="scientific">Rhodohalobacter sulfatireducens</name>
    <dbReference type="NCBI Taxonomy" id="2911366"/>
    <lineage>
        <taxon>Bacteria</taxon>
        <taxon>Pseudomonadati</taxon>
        <taxon>Balneolota</taxon>
        <taxon>Balneolia</taxon>
        <taxon>Balneolales</taxon>
        <taxon>Balneolaceae</taxon>
        <taxon>Rhodohalobacter</taxon>
    </lineage>
</organism>
<evidence type="ECO:0000313" key="3">
    <source>
        <dbReference type="Proteomes" id="UP001165366"/>
    </source>
</evidence>
<dbReference type="Pfam" id="PF12867">
    <property type="entry name" value="DinB_2"/>
    <property type="match status" value="1"/>
</dbReference>
<protein>
    <submittedName>
        <fullName evidence="2">DinB family protein</fullName>
    </submittedName>
</protein>
<comment type="caution">
    <text evidence="2">The sequence shown here is derived from an EMBL/GenBank/DDBJ whole genome shotgun (WGS) entry which is preliminary data.</text>
</comment>
<sequence length="160" mass="19122">MMKNSSHSNLSLRKQLVSHLEGGQAFSPIDKVLDNMSYDLIGIVPDGLPYSFYQQFYHIWYAQKDIIEYCKNDDYKAQNWPDDYWPENSSPDHESEWKELIQNFFRDRDSLSHYILDSSNKLFEPFESDSDHNLFREIQVVIEHNSYHTGQLYLIYRLLN</sequence>
<dbReference type="InterPro" id="IPR024775">
    <property type="entry name" value="DinB-like"/>
</dbReference>
<dbReference type="SUPFAM" id="SSF109854">
    <property type="entry name" value="DinB/YfiT-like putative metalloenzymes"/>
    <property type="match status" value="1"/>
</dbReference>
<dbReference type="EMBL" id="JAKLWS010000010">
    <property type="protein sequence ID" value="MCG2588859.1"/>
    <property type="molecule type" value="Genomic_DNA"/>
</dbReference>
<feature type="domain" description="DinB-like" evidence="1">
    <location>
        <begin position="30"/>
        <end position="152"/>
    </location>
</feature>
<name>A0ABS9KDB6_9BACT</name>
<proteinExistence type="predicted"/>
<gene>
    <name evidence="2" type="ORF">L6773_09795</name>
</gene>
<dbReference type="Gene3D" id="1.20.120.450">
    <property type="entry name" value="dinb family like domain"/>
    <property type="match status" value="1"/>
</dbReference>
<reference evidence="2" key="1">
    <citation type="submission" date="2022-01" db="EMBL/GenBank/DDBJ databases">
        <authorList>
            <person name="Wang Y."/>
        </authorList>
    </citation>
    <scope>NUCLEOTIDE SEQUENCE</scope>
    <source>
        <strain evidence="2">WB101</strain>
    </source>
</reference>
<evidence type="ECO:0000259" key="1">
    <source>
        <dbReference type="Pfam" id="PF12867"/>
    </source>
</evidence>